<dbReference type="SUPFAM" id="SSF47413">
    <property type="entry name" value="lambda repressor-like DNA-binding domains"/>
    <property type="match status" value="1"/>
</dbReference>
<keyword evidence="3" id="KW-1185">Reference proteome</keyword>
<evidence type="ECO:0000259" key="1">
    <source>
        <dbReference type="PROSITE" id="PS50943"/>
    </source>
</evidence>
<dbReference type="Proteomes" id="UP001589810">
    <property type="component" value="Unassembled WGS sequence"/>
</dbReference>
<dbReference type="Pfam" id="PF17765">
    <property type="entry name" value="MLTR_LBD"/>
    <property type="match status" value="1"/>
</dbReference>
<comment type="caution">
    <text evidence="2">The sequence shown here is derived from an EMBL/GenBank/DDBJ whole genome shotgun (WGS) entry which is preliminary data.</text>
</comment>
<dbReference type="Gene3D" id="3.30.450.180">
    <property type="match status" value="1"/>
</dbReference>
<gene>
    <name evidence="2" type="ORF">ACFFH7_17245</name>
</gene>
<feature type="domain" description="HTH cro/C1-type" evidence="1">
    <location>
        <begin position="33"/>
        <end position="80"/>
    </location>
</feature>
<dbReference type="PANTHER" id="PTHR35010">
    <property type="entry name" value="BLL4672 PROTEIN-RELATED"/>
    <property type="match status" value="1"/>
</dbReference>
<evidence type="ECO:0000313" key="2">
    <source>
        <dbReference type="EMBL" id="MFC0543251.1"/>
    </source>
</evidence>
<name>A0ABV6MTU1_9PSEU</name>
<evidence type="ECO:0000313" key="3">
    <source>
        <dbReference type="Proteomes" id="UP001589810"/>
    </source>
</evidence>
<dbReference type="Gene3D" id="1.10.260.40">
    <property type="entry name" value="lambda repressor-like DNA-binding domains"/>
    <property type="match status" value="1"/>
</dbReference>
<dbReference type="InterPro" id="IPR041413">
    <property type="entry name" value="MLTR_LBD"/>
</dbReference>
<dbReference type="InterPro" id="IPR001387">
    <property type="entry name" value="Cro/C1-type_HTH"/>
</dbReference>
<organism evidence="2 3">
    <name type="scientific">Kutzneria chonburiensis</name>
    <dbReference type="NCBI Taxonomy" id="1483604"/>
    <lineage>
        <taxon>Bacteria</taxon>
        <taxon>Bacillati</taxon>
        <taxon>Actinomycetota</taxon>
        <taxon>Actinomycetes</taxon>
        <taxon>Pseudonocardiales</taxon>
        <taxon>Pseudonocardiaceae</taxon>
        <taxon>Kutzneria</taxon>
    </lineage>
</organism>
<dbReference type="PROSITE" id="PS50943">
    <property type="entry name" value="HTH_CROC1"/>
    <property type="match status" value="1"/>
</dbReference>
<sequence length="269" mass="29987">MDTRLGEYLRARRELVRPEDVGLPDQGRRRVPGLRREELALLAGISSDYYLRLEQGRDQNPSEQVLAAIARALQLDGEATAHLHALARPTARPSRRARKAEKAADGIRQLVLSWTDTPAYVQSRLHDVLVANPMATALCPSYREGNNMMREAFLNPAVRAMYRRDWDEIIAGSVAGLRALVGPEVDDPALAELVGDLSVRSEEFRRLWARHDVRTRTSGWSYLVHPLVGPLDLRHEKLAVTGTDGQLLVVFHAEPGSRSSQALALLRAL</sequence>
<dbReference type="PANTHER" id="PTHR35010:SF2">
    <property type="entry name" value="BLL4672 PROTEIN"/>
    <property type="match status" value="1"/>
</dbReference>
<reference evidence="2 3" key="1">
    <citation type="submission" date="2024-09" db="EMBL/GenBank/DDBJ databases">
        <authorList>
            <person name="Sun Q."/>
            <person name="Mori K."/>
        </authorList>
    </citation>
    <scope>NUCLEOTIDE SEQUENCE [LARGE SCALE GENOMIC DNA]</scope>
    <source>
        <strain evidence="2 3">TBRC 1432</strain>
    </source>
</reference>
<dbReference type="Pfam" id="PF13560">
    <property type="entry name" value="HTH_31"/>
    <property type="match status" value="1"/>
</dbReference>
<dbReference type="SMART" id="SM00530">
    <property type="entry name" value="HTH_XRE"/>
    <property type="match status" value="1"/>
</dbReference>
<dbReference type="RefSeq" id="WP_273941643.1">
    <property type="nucleotide sequence ID" value="NZ_CP097263.1"/>
</dbReference>
<proteinExistence type="predicted"/>
<protein>
    <submittedName>
        <fullName evidence="2">Helix-turn-helix transcriptional regulator</fullName>
    </submittedName>
</protein>
<dbReference type="InterPro" id="IPR010982">
    <property type="entry name" value="Lambda_DNA-bd_dom_sf"/>
</dbReference>
<dbReference type="CDD" id="cd00093">
    <property type="entry name" value="HTH_XRE"/>
    <property type="match status" value="1"/>
</dbReference>
<accession>A0ABV6MTU1</accession>
<dbReference type="EMBL" id="JBHLUD010000004">
    <property type="protein sequence ID" value="MFC0543251.1"/>
    <property type="molecule type" value="Genomic_DNA"/>
</dbReference>